<dbReference type="Proteomes" id="UP000002051">
    <property type="component" value="Unassembled WGS sequence"/>
</dbReference>
<organism evidence="2 4">
    <name type="scientific">Medicago truncatula</name>
    <name type="common">Barrel medic</name>
    <name type="synonym">Medicago tribuloides</name>
    <dbReference type="NCBI Taxonomy" id="3880"/>
    <lineage>
        <taxon>Eukaryota</taxon>
        <taxon>Viridiplantae</taxon>
        <taxon>Streptophyta</taxon>
        <taxon>Embryophyta</taxon>
        <taxon>Tracheophyta</taxon>
        <taxon>Spermatophyta</taxon>
        <taxon>Magnoliopsida</taxon>
        <taxon>eudicotyledons</taxon>
        <taxon>Gunneridae</taxon>
        <taxon>Pentapetalae</taxon>
        <taxon>rosids</taxon>
        <taxon>fabids</taxon>
        <taxon>Fabales</taxon>
        <taxon>Fabaceae</taxon>
        <taxon>Papilionoideae</taxon>
        <taxon>50 kb inversion clade</taxon>
        <taxon>NPAAA clade</taxon>
        <taxon>Hologalegina</taxon>
        <taxon>IRL clade</taxon>
        <taxon>Trifolieae</taxon>
        <taxon>Medicago</taxon>
    </lineage>
</organism>
<gene>
    <name evidence="2" type="ordered locus">MTR_7g067030</name>
</gene>
<dbReference type="AlphaFoldDB" id="A0A072UBC5"/>
<protein>
    <submittedName>
        <fullName evidence="2 3">Uncharacterized protein</fullName>
    </submittedName>
</protein>
<feature type="region of interest" description="Disordered" evidence="1">
    <location>
        <begin position="74"/>
        <end position="95"/>
    </location>
</feature>
<reference evidence="3" key="3">
    <citation type="submission" date="2015-04" db="UniProtKB">
        <authorList>
            <consortium name="EnsemblPlants"/>
        </authorList>
    </citation>
    <scope>IDENTIFICATION</scope>
    <source>
        <strain evidence="3">cv. Jemalong A17</strain>
    </source>
</reference>
<accession>A0A072UBC5</accession>
<evidence type="ECO:0000256" key="1">
    <source>
        <dbReference type="SAM" id="MobiDB-lite"/>
    </source>
</evidence>
<reference evidence="2 4" key="1">
    <citation type="journal article" date="2011" name="Nature">
        <title>The Medicago genome provides insight into the evolution of rhizobial symbioses.</title>
        <authorList>
            <person name="Young N.D."/>
            <person name="Debelle F."/>
            <person name="Oldroyd G.E."/>
            <person name="Geurts R."/>
            <person name="Cannon S.B."/>
            <person name="Udvardi M.K."/>
            <person name="Benedito V.A."/>
            <person name="Mayer K.F."/>
            <person name="Gouzy J."/>
            <person name="Schoof H."/>
            <person name="Van de Peer Y."/>
            <person name="Proost S."/>
            <person name="Cook D.R."/>
            <person name="Meyers B.C."/>
            <person name="Spannagl M."/>
            <person name="Cheung F."/>
            <person name="De Mita S."/>
            <person name="Krishnakumar V."/>
            <person name="Gundlach H."/>
            <person name="Zhou S."/>
            <person name="Mudge J."/>
            <person name="Bharti A.K."/>
            <person name="Murray J.D."/>
            <person name="Naoumkina M.A."/>
            <person name="Rosen B."/>
            <person name="Silverstein K.A."/>
            <person name="Tang H."/>
            <person name="Rombauts S."/>
            <person name="Zhao P.X."/>
            <person name="Zhou P."/>
            <person name="Barbe V."/>
            <person name="Bardou P."/>
            <person name="Bechner M."/>
            <person name="Bellec A."/>
            <person name="Berger A."/>
            <person name="Berges H."/>
            <person name="Bidwell S."/>
            <person name="Bisseling T."/>
            <person name="Choisne N."/>
            <person name="Couloux A."/>
            <person name="Denny R."/>
            <person name="Deshpande S."/>
            <person name="Dai X."/>
            <person name="Doyle J.J."/>
            <person name="Dudez A.M."/>
            <person name="Farmer A.D."/>
            <person name="Fouteau S."/>
            <person name="Franken C."/>
            <person name="Gibelin C."/>
            <person name="Gish J."/>
            <person name="Goldstein S."/>
            <person name="Gonzalez A.J."/>
            <person name="Green P.J."/>
            <person name="Hallab A."/>
            <person name="Hartog M."/>
            <person name="Hua A."/>
            <person name="Humphray S.J."/>
            <person name="Jeong D.H."/>
            <person name="Jing Y."/>
            <person name="Jocker A."/>
            <person name="Kenton S.M."/>
            <person name="Kim D.J."/>
            <person name="Klee K."/>
            <person name="Lai H."/>
            <person name="Lang C."/>
            <person name="Lin S."/>
            <person name="Macmil S.L."/>
            <person name="Magdelenat G."/>
            <person name="Matthews L."/>
            <person name="McCorrison J."/>
            <person name="Monaghan E.L."/>
            <person name="Mun J.H."/>
            <person name="Najar F.Z."/>
            <person name="Nicholson C."/>
            <person name="Noirot C."/>
            <person name="O'Bleness M."/>
            <person name="Paule C.R."/>
            <person name="Poulain J."/>
            <person name="Prion F."/>
            <person name="Qin B."/>
            <person name="Qu C."/>
            <person name="Retzel E.F."/>
            <person name="Riddle C."/>
            <person name="Sallet E."/>
            <person name="Samain S."/>
            <person name="Samson N."/>
            <person name="Sanders I."/>
            <person name="Saurat O."/>
            <person name="Scarpelli C."/>
            <person name="Schiex T."/>
            <person name="Segurens B."/>
            <person name="Severin A.J."/>
            <person name="Sherrier D.J."/>
            <person name="Shi R."/>
            <person name="Sims S."/>
            <person name="Singer S.R."/>
            <person name="Sinharoy S."/>
            <person name="Sterck L."/>
            <person name="Viollet A."/>
            <person name="Wang B.B."/>
            <person name="Wang K."/>
            <person name="Wang M."/>
            <person name="Wang X."/>
            <person name="Warfsmann J."/>
            <person name="Weissenbach J."/>
            <person name="White D.D."/>
            <person name="White J.D."/>
            <person name="Wiley G.B."/>
            <person name="Wincker P."/>
            <person name="Xing Y."/>
            <person name="Yang L."/>
            <person name="Yao Z."/>
            <person name="Ying F."/>
            <person name="Zhai J."/>
            <person name="Zhou L."/>
            <person name="Zuber A."/>
            <person name="Denarie J."/>
            <person name="Dixon R.A."/>
            <person name="May G.D."/>
            <person name="Schwartz D.C."/>
            <person name="Rogers J."/>
            <person name="Quetier F."/>
            <person name="Town C.D."/>
            <person name="Roe B.A."/>
        </authorList>
    </citation>
    <scope>NUCLEOTIDE SEQUENCE [LARGE SCALE GENOMIC DNA]</scope>
    <source>
        <strain evidence="2">A17</strain>
        <strain evidence="3 4">cv. Jemalong A17</strain>
    </source>
</reference>
<reference evidence="2 4" key="2">
    <citation type="journal article" date="2014" name="BMC Genomics">
        <title>An improved genome release (version Mt4.0) for the model legume Medicago truncatula.</title>
        <authorList>
            <person name="Tang H."/>
            <person name="Krishnakumar V."/>
            <person name="Bidwell S."/>
            <person name="Rosen B."/>
            <person name="Chan A."/>
            <person name="Zhou S."/>
            <person name="Gentzbittel L."/>
            <person name="Childs K.L."/>
            <person name="Yandell M."/>
            <person name="Gundlach H."/>
            <person name="Mayer K.F."/>
            <person name="Schwartz D.C."/>
            <person name="Town C.D."/>
        </authorList>
    </citation>
    <scope>GENOME REANNOTATION</scope>
    <source>
        <strain evidence="2">A17</strain>
        <strain evidence="3 4">cv. Jemalong A17</strain>
    </source>
</reference>
<keyword evidence="4" id="KW-1185">Reference proteome</keyword>
<dbReference type="EnsemblPlants" id="KEH23145">
    <property type="protein sequence ID" value="KEH23145"/>
    <property type="gene ID" value="MTR_7g067030"/>
</dbReference>
<name>A0A072UBC5_MEDTR</name>
<evidence type="ECO:0000313" key="3">
    <source>
        <dbReference type="EnsemblPlants" id="KEH23145"/>
    </source>
</evidence>
<evidence type="ECO:0000313" key="2">
    <source>
        <dbReference type="EMBL" id="KEH23145.1"/>
    </source>
</evidence>
<proteinExistence type="predicted"/>
<evidence type="ECO:0000313" key="4">
    <source>
        <dbReference type="Proteomes" id="UP000002051"/>
    </source>
</evidence>
<dbReference type="EMBL" id="CM001223">
    <property type="protein sequence ID" value="KEH23145.1"/>
    <property type="molecule type" value="Genomic_DNA"/>
</dbReference>
<dbReference type="HOGENOM" id="CLU_1637922_0_0_1"/>
<sequence>MKSKQKLPLVLNDTYPHWKRLSVQGEEVDDDFSVMEECNGIQESLKKCPYKMKLYIKEMMRQLAFPEATNLSPPPKKVVTKGAPKRKRSTIKVSSTGRILSKWEVIDSQNPDSQPSQPKVTSKEERCTPWLLLPLTGFIVYFKTFLEYPIHFTNSKYRETFC</sequence>